<evidence type="ECO:0000313" key="1">
    <source>
        <dbReference type="EMBL" id="SDF31576.1"/>
    </source>
</evidence>
<accession>A0A1G7K2U1</accession>
<protein>
    <submittedName>
        <fullName evidence="1">Uncharacterized protein</fullName>
    </submittedName>
</protein>
<proteinExistence type="predicted"/>
<dbReference type="AlphaFoldDB" id="A0A1G7K2U1"/>
<sequence length="134" mass="16466">MKKISKDDRYEKVKFYLYQPRDFKNEFTVYATNDPDIEKELCQILDKKIGYYEEIDRYTAIEKGLEWPIWEIENENQCFGSFKFPFPIELAEMKEMLRTDPFKAVELAIEGTTFFVRKERKRKMREMYQEMHEQ</sequence>
<dbReference type="Proteomes" id="UP000243333">
    <property type="component" value="Unassembled WGS sequence"/>
</dbReference>
<dbReference type="STRING" id="1123285.SAMN05660235_01151"/>
<reference evidence="2" key="1">
    <citation type="submission" date="2016-10" db="EMBL/GenBank/DDBJ databases">
        <authorList>
            <person name="Varghese N."/>
            <person name="Submissions S."/>
        </authorList>
    </citation>
    <scope>NUCLEOTIDE SEQUENCE [LARGE SCALE GENOMIC DNA]</scope>
    <source>
        <strain evidence="2">DSM 23256</strain>
    </source>
</reference>
<organism evidence="1 2">
    <name type="scientific">Sporolituus thermophilus DSM 23256</name>
    <dbReference type="NCBI Taxonomy" id="1123285"/>
    <lineage>
        <taxon>Bacteria</taxon>
        <taxon>Bacillati</taxon>
        <taxon>Bacillota</taxon>
        <taxon>Negativicutes</taxon>
        <taxon>Selenomonadales</taxon>
        <taxon>Sporomusaceae</taxon>
        <taxon>Sporolituus</taxon>
    </lineage>
</organism>
<gene>
    <name evidence="1" type="ORF">SAMN05660235_01151</name>
</gene>
<dbReference type="RefSeq" id="WP_093688961.1">
    <property type="nucleotide sequence ID" value="NZ_FNBU01000007.1"/>
</dbReference>
<evidence type="ECO:0000313" key="2">
    <source>
        <dbReference type="Proteomes" id="UP000243333"/>
    </source>
</evidence>
<dbReference type="EMBL" id="FNBU01000007">
    <property type="protein sequence ID" value="SDF31576.1"/>
    <property type="molecule type" value="Genomic_DNA"/>
</dbReference>
<keyword evidence="2" id="KW-1185">Reference proteome</keyword>
<name>A0A1G7K2U1_9FIRM</name>